<keyword evidence="1" id="KW-1133">Transmembrane helix</keyword>
<name>M4B7T6_HYAAE</name>
<accession>M4B7T6</accession>
<keyword evidence="1" id="KW-0472">Membrane</keyword>
<dbReference type="AlphaFoldDB" id="M4B7T6"/>
<dbReference type="InParanoid" id="M4B7T6"/>
<dbReference type="Proteomes" id="UP000011713">
    <property type="component" value="Unassembled WGS sequence"/>
</dbReference>
<keyword evidence="1" id="KW-0812">Transmembrane</keyword>
<keyword evidence="3" id="KW-1185">Reference proteome</keyword>
<evidence type="ECO:0000256" key="1">
    <source>
        <dbReference type="SAM" id="Phobius"/>
    </source>
</evidence>
<dbReference type="VEuPathDB" id="FungiDB:HpaG802338"/>
<sequence length="55" mass="6395">MGRSECFLRNNSRAPLTMEVIFFVVDGVLILFPLLVALSRLSFFTHLRVHGCWKR</sequence>
<dbReference type="HOGENOM" id="CLU_3036455_0_0_1"/>
<protein>
    <submittedName>
        <fullName evidence="2">Uncharacterized protein</fullName>
    </submittedName>
</protein>
<proteinExistence type="predicted"/>
<dbReference type="EnsemblProtists" id="HpaT802338">
    <property type="protein sequence ID" value="HpaP802338"/>
    <property type="gene ID" value="HpaG802338"/>
</dbReference>
<reference evidence="3" key="1">
    <citation type="journal article" date="2010" name="Science">
        <title>Signatures of adaptation to obligate biotrophy in the Hyaloperonospora arabidopsidis genome.</title>
        <authorList>
            <person name="Baxter L."/>
            <person name="Tripathy S."/>
            <person name="Ishaque N."/>
            <person name="Boot N."/>
            <person name="Cabral A."/>
            <person name="Kemen E."/>
            <person name="Thines M."/>
            <person name="Ah-Fong A."/>
            <person name="Anderson R."/>
            <person name="Badejoko W."/>
            <person name="Bittner-Eddy P."/>
            <person name="Boore J.L."/>
            <person name="Chibucos M.C."/>
            <person name="Coates M."/>
            <person name="Dehal P."/>
            <person name="Delehaunty K."/>
            <person name="Dong S."/>
            <person name="Downton P."/>
            <person name="Dumas B."/>
            <person name="Fabro G."/>
            <person name="Fronick C."/>
            <person name="Fuerstenberg S.I."/>
            <person name="Fulton L."/>
            <person name="Gaulin E."/>
            <person name="Govers F."/>
            <person name="Hughes L."/>
            <person name="Humphray S."/>
            <person name="Jiang R.H."/>
            <person name="Judelson H."/>
            <person name="Kamoun S."/>
            <person name="Kyung K."/>
            <person name="Meijer H."/>
            <person name="Minx P."/>
            <person name="Morris P."/>
            <person name="Nelson J."/>
            <person name="Phuntumart V."/>
            <person name="Qutob D."/>
            <person name="Rehmany A."/>
            <person name="Rougon-Cardoso A."/>
            <person name="Ryden P."/>
            <person name="Torto-Alalibo T."/>
            <person name="Studholme D."/>
            <person name="Wang Y."/>
            <person name="Win J."/>
            <person name="Wood J."/>
            <person name="Clifton S.W."/>
            <person name="Rogers J."/>
            <person name="Van den Ackerveken G."/>
            <person name="Jones J.D."/>
            <person name="McDowell J.M."/>
            <person name="Beynon J."/>
            <person name="Tyler B.M."/>
        </authorList>
    </citation>
    <scope>NUCLEOTIDE SEQUENCE [LARGE SCALE GENOMIC DNA]</scope>
    <source>
        <strain evidence="3">Emoy2</strain>
    </source>
</reference>
<feature type="transmembrane region" description="Helical" evidence="1">
    <location>
        <begin position="20"/>
        <end position="38"/>
    </location>
</feature>
<dbReference type="EMBL" id="JH597876">
    <property type="status" value="NOT_ANNOTATED_CDS"/>
    <property type="molecule type" value="Genomic_DNA"/>
</dbReference>
<evidence type="ECO:0000313" key="3">
    <source>
        <dbReference type="Proteomes" id="UP000011713"/>
    </source>
</evidence>
<evidence type="ECO:0000313" key="2">
    <source>
        <dbReference type="EnsemblProtists" id="HpaP802338"/>
    </source>
</evidence>
<organism evidence="2 3">
    <name type="scientific">Hyaloperonospora arabidopsidis (strain Emoy2)</name>
    <name type="common">Downy mildew agent</name>
    <name type="synonym">Peronospora arabidopsidis</name>
    <dbReference type="NCBI Taxonomy" id="559515"/>
    <lineage>
        <taxon>Eukaryota</taxon>
        <taxon>Sar</taxon>
        <taxon>Stramenopiles</taxon>
        <taxon>Oomycota</taxon>
        <taxon>Peronosporomycetes</taxon>
        <taxon>Peronosporales</taxon>
        <taxon>Peronosporaceae</taxon>
        <taxon>Hyaloperonospora</taxon>
    </lineage>
</organism>
<reference evidence="2" key="2">
    <citation type="submission" date="2015-06" db="UniProtKB">
        <authorList>
            <consortium name="EnsemblProtists"/>
        </authorList>
    </citation>
    <scope>IDENTIFICATION</scope>
    <source>
        <strain evidence="2">Emoy2</strain>
    </source>
</reference>